<dbReference type="GO" id="GO:0016301">
    <property type="term" value="F:kinase activity"/>
    <property type="evidence" value="ECO:0007669"/>
    <property type="project" value="UniProtKB-KW"/>
</dbReference>
<dbReference type="CDD" id="cd00038">
    <property type="entry name" value="CAP_ED"/>
    <property type="match status" value="1"/>
</dbReference>
<dbReference type="OrthoDB" id="1092431at2"/>
<dbReference type="InterPro" id="IPR000595">
    <property type="entry name" value="cNMP-bd_dom"/>
</dbReference>
<keyword evidence="2" id="KW-0418">Kinase</keyword>
<name>A0A1X7JKM6_9SPHI</name>
<keyword evidence="3" id="KW-1185">Reference proteome</keyword>
<dbReference type="EMBL" id="FXAU01000003">
    <property type="protein sequence ID" value="SMG28702.1"/>
    <property type="molecule type" value="Genomic_DNA"/>
</dbReference>
<dbReference type="SUPFAM" id="SSF51206">
    <property type="entry name" value="cAMP-binding domain-like"/>
    <property type="match status" value="1"/>
</dbReference>
<dbReference type="InterPro" id="IPR018490">
    <property type="entry name" value="cNMP-bd_dom_sf"/>
</dbReference>
<organism evidence="2 3">
    <name type="scientific">Sphingobacterium psychroaquaticum</name>
    <dbReference type="NCBI Taxonomy" id="561061"/>
    <lineage>
        <taxon>Bacteria</taxon>
        <taxon>Pseudomonadati</taxon>
        <taxon>Bacteroidota</taxon>
        <taxon>Sphingobacteriia</taxon>
        <taxon>Sphingobacteriales</taxon>
        <taxon>Sphingobacteriaceae</taxon>
        <taxon>Sphingobacterium</taxon>
    </lineage>
</organism>
<proteinExistence type="predicted"/>
<protein>
    <submittedName>
        <fullName evidence="2">cAMP-binding domain of CRP or a regulatory subunit of cAMP-dependent protein kinases</fullName>
    </submittedName>
</protein>
<dbReference type="PROSITE" id="PS50042">
    <property type="entry name" value="CNMP_BINDING_3"/>
    <property type="match status" value="1"/>
</dbReference>
<keyword evidence="2" id="KW-0808">Transferase</keyword>
<accession>A0A1X7JKM6</accession>
<gene>
    <name evidence="2" type="ORF">SAMN05660862_1833</name>
</gene>
<dbReference type="InterPro" id="IPR014710">
    <property type="entry name" value="RmlC-like_jellyroll"/>
</dbReference>
<evidence type="ECO:0000259" key="1">
    <source>
        <dbReference type="PROSITE" id="PS50042"/>
    </source>
</evidence>
<dbReference type="Proteomes" id="UP000192980">
    <property type="component" value="Unassembled WGS sequence"/>
</dbReference>
<dbReference type="Pfam" id="PF00027">
    <property type="entry name" value="cNMP_binding"/>
    <property type="match status" value="1"/>
</dbReference>
<evidence type="ECO:0000313" key="3">
    <source>
        <dbReference type="Proteomes" id="UP000192980"/>
    </source>
</evidence>
<evidence type="ECO:0000313" key="2">
    <source>
        <dbReference type="EMBL" id="SMG28702.1"/>
    </source>
</evidence>
<dbReference type="Gene3D" id="2.60.120.10">
    <property type="entry name" value="Jelly Rolls"/>
    <property type="match status" value="1"/>
</dbReference>
<reference evidence="2 3" key="1">
    <citation type="submission" date="2017-04" db="EMBL/GenBank/DDBJ databases">
        <authorList>
            <person name="Afonso C.L."/>
            <person name="Miller P.J."/>
            <person name="Scott M.A."/>
            <person name="Spackman E."/>
            <person name="Goraichik I."/>
            <person name="Dimitrov K.M."/>
            <person name="Suarez D.L."/>
            <person name="Swayne D.E."/>
        </authorList>
    </citation>
    <scope>NUCLEOTIDE SEQUENCE [LARGE SCALE GENOMIC DNA]</scope>
    <source>
        <strain evidence="2 3">DSM 22418</strain>
    </source>
</reference>
<dbReference type="RefSeq" id="WP_085472597.1">
    <property type="nucleotide sequence ID" value="NZ_FXAU01000003.1"/>
</dbReference>
<feature type="domain" description="Cyclic nucleotide-binding" evidence="1">
    <location>
        <begin position="6"/>
        <end position="116"/>
    </location>
</feature>
<dbReference type="AlphaFoldDB" id="A0A1X7JKM6"/>
<dbReference type="STRING" id="561061.SAMN05660862_1833"/>
<sequence length="192" mass="22747">MLFESLFQNIEEKVTITESDKTLLRSFFRVKKLRKRQYLLQEGELCKDIAFVVRGALKSYTLDDKGNEHVSLFGLEGWWISDFRSFICGETALLNIDAIEETHVLLLSRAHYDTMLDQMPLMERYFRILYQNSLVTKDRRLISSHTYTAEEKYQELLRQYPFIIQRIPQHLIASYLGLTTETISRIKKKQLI</sequence>